<gene>
    <name evidence="1" type="ORF">ETH36_26620</name>
</gene>
<dbReference type="RefSeq" id="WP_226952369.1">
    <property type="nucleotide sequence ID" value="NZ_WFJX01000201.1"/>
</dbReference>
<evidence type="ECO:0000313" key="1">
    <source>
        <dbReference type="EMBL" id="TCY77177.1"/>
    </source>
</evidence>
<feature type="non-terminal residue" evidence="1">
    <location>
        <position position="117"/>
    </location>
</feature>
<organism evidence="1">
    <name type="scientific">Klebsiella pneumoniae</name>
    <dbReference type="NCBI Taxonomy" id="573"/>
    <lineage>
        <taxon>Bacteria</taxon>
        <taxon>Pseudomonadati</taxon>
        <taxon>Pseudomonadota</taxon>
        <taxon>Gammaproteobacteria</taxon>
        <taxon>Enterobacterales</taxon>
        <taxon>Enterobacteriaceae</taxon>
        <taxon>Klebsiella/Raoultella group</taxon>
        <taxon>Klebsiella</taxon>
        <taxon>Klebsiella pneumoniae complex</taxon>
    </lineage>
</organism>
<sequence length="117" mass="13880">MWLRYQPDLPPQYYFEEIPELNVQERKGLLKRYATYKGLDLSSEDLRFFSDLLSGYPEQVLFAVDSISDLGLYAVRKDSHLIREYADDKAKVIVESFSNDQKKLEFLYFLSKFEFIS</sequence>
<accession>A0A483UVR2</accession>
<protein>
    <submittedName>
        <fullName evidence="1">Uncharacterized protein</fullName>
    </submittedName>
</protein>
<reference evidence="1" key="1">
    <citation type="submission" date="2019-01" db="EMBL/GenBank/DDBJ databases">
        <authorList>
            <person name="Lista F."/>
            <person name="Anselmo A."/>
        </authorList>
    </citation>
    <scope>NUCLEOTIDE SEQUENCE</scope>
    <source>
        <strain evidence="1">15R</strain>
    </source>
</reference>
<name>A0A483UVR2_KLEPN</name>
<proteinExistence type="predicted"/>
<dbReference type="AlphaFoldDB" id="A0A483UVR2"/>
<comment type="caution">
    <text evidence="1">The sequence shown here is derived from an EMBL/GenBank/DDBJ whole genome shotgun (WGS) entry which is preliminary data.</text>
</comment>
<dbReference type="EMBL" id="SDDG01000156">
    <property type="protein sequence ID" value="TCY77177.1"/>
    <property type="molecule type" value="Genomic_DNA"/>
</dbReference>